<evidence type="ECO:0000313" key="8">
    <source>
        <dbReference type="EMBL" id="GLY66332.1"/>
    </source>
</evidence>
<evidence type="ECO:0000256" key="3">
    <source>
        <dbReference type="ARBA" id="ARBA00022630"/>
    </source>
</evidence>
<evidence type="ECO:0000256" key="1">
    <source>
        <dbReference type="ARBA" id="ARBA00001974"/>
    </source>
</evidence>
<dbReference type="EMBL" id="BSTI01000005">
    <property type="protein sequence ID" value="GLY66332.1"/>
    <property type="molecule type" value="Genomic_DNA"/>
</dbReference>
<evidence type="ECO:0000259" key="7">
    <source>
        <dbReference type="Pfam" id="PF02771"/>
    </source>
</evidence>
<dbReference type="Gene3D" id="1.10.540.10">
    <property type="entry name" value="Acyl-CoA dehydrogenase/oxidase, N-terminal domain"/>
    <property type="match status" value="1"/>
</dbReference>
<dbReference type="InterPro" id="IPR036250">
    <property type="entry name" value="AcylCo_DH-like_C"/>
</dbReference>
<name>A0A9W6R294_9PSEU</name>
<evidence type="ECO:0000256" key="2">
    <source>
        <dbReference type="ARBA" id="ARBA00009347"/>
    </source>
</evidence>
<keyword evidence="4" id="KW-0274">FAD</keyword>
<dbReference type="PANTHER" id="PTHR43884:SF20">
    <property type="entry name" value="ACYL-COA DEHYDROGENASE FADE28"/>
    <property type="match status" value="1"/>
</dbReference>
<keyword evidence="3" id="KW-0285">Flavoprotein</keyword>
<dbReference type="PANTHER" id="PTHR43884">
    <property type="entry name" value="ACYL-COA DEHYDROGENASE"/>
    <property type="match status" value="1"/>
</dbReference>
<evidence type="ECO:0000259" key="6">
    <source>
        <dbReference type="Pfam" id="PF00441"/>
    </source>
</evidence>
<dbReference type="GO" id="GO:0003995">
    <property type="term" value="F:acyl-CoA dehydrogenase activity"/>
    <property type="evidence" value="ECO:0007669"/>
    <property type="project" value="TreeGrafter"/>
</dbReference>
<dbReference type="InterPro" id="IPR013786">
    <property type="entry name" value="AcylCoA_DH/ox_N"/>
</dbReference>
<comment type="caution">
    <text evidence="8">The sequence shown here is derived from an EMBL/GenBank/DDBJ whole genome shotgun (WGS) entry which is preliminary data.</text>
</comment>
<dbReference type="SUPFAM" id="SSF47203">
    <property type="entry name" value="Acyl-CoA dehydrogenase C-terminal domain-like"/>
    <property type="match status" value="1"/>
</dbReference>
<dbReference type="SUPFAM" id="SSF56645">
    <property type="entry name" value="Acyl-CoA dehydrogenase NM domain-like"/>
    <property type="match status" value="1"/>
</dbReference>
<dbReference type="Proteomes" id="UP001165136">
    <property type="component" value="Unassembled WGS sequence"/>
</dbReference>
<evidence type="ECO:0000256" key="5">
    <source>
        <dbReference type="ARBA" id="ARBA00023002"/>
    </source>
</evidence>
<dbReference type="CDD" id="cd00567">
    <property type="entry name" value="ACAD"/>
    <property type="match status" value="1"/>
</dbReference>
<dbReference type="RefSeq" id="WP_285487152.1">
    <property type="nucleotide sequence ID" value="NZ_BSTI01000005.1"/>
</dbReference>
<gene>
    <name evidence="8" type="ORF">Atai01_29510</name>
</gene>
<feature type="domain" description="Acyl-CoA dehydrogenase/oxidase N-terminal" evidence="7">
    <location>
        <begin position="6"/>
        <end position="115"/>
    </location>
</feature>
<keyword evidence="9" id="KW-1185">Reference proteome</keyword>
<dbReference type="InterPro" id="IPR009075">
    <property type="entry name" value="AcylCo_DH/oxidase_C"/>
</dbReference>
<dbReference type="InterPro" id="IPR009100">
    <property type="entry name" value="AcylCoA_DH/oxidase_NM_dom_sf"/>
</dbReference>
<reference evidence="8" key="1">
    <citation type="submission" date="2023-03" db="EMBL/GenBank/DDBJ databases">
        <title>Amycolatopsis taiwanensis NBRC 103393.</title>
        <authorList>
            <person name="Ichikawa N."/>
            <person name="Sato H."/>
            <person name="Tonouchi N."/>
        </authorList>
    </citation>
    <scope>NUCLEOTIDE SEQUENCE</scope>
    <source>
        <strain evidence="8">NBRC 103393</strain>
    </source>
</reference>
<proteinExistence type="inferred from homology"/>
<evidence type="ECO:0000256" key="4">
    <source>
        <dbReference type="ARBA" id="ARBA00022827"/>
    </source>
</evidence>
<dbReference type="Pfam" id="PF02771">
    <property type="entry name" value="Acyl-CoA_dh_N"/>
    <property type="match status" value="1"/>
</dbReference>
<keyword evidence="5" id="KW-0560">Oxidoreductase</keyword>
<dbReference type="GO" id="GO:0050660">
    <property type="term" value="F:flavin adenine dinucleotide binding"/>
    <property type="evidence" value="ECO:0007669"/>
    <property type="project" value="InterPro"/>
</dbReference>
<accession>A0A9W6R294</accession>
<comment type="similarity">
    <text evidence="2">Belongs to the acyl-CoA dehydrogenase family.</text>
</comment>
<organism evidence="8 9">
    <name type="scientific">Amycolatopsis taiwanensis</name>
    <dbReference type="NCBI Taxonomy" id="342230"/>
    <lineage>
        <taxon>Bacteria</taxon>
        <taxon>Bacillati</taxon>
        <taxon>Actinomycetota</taxon>
        <taxon>Actinomycetes</taxon>
        <taxon>Pseudonocardiales</taxon>
        <taxon>Pseudonocardiaceae</taxon>
        <taxon>Amycolatopsis</taxon>
    </lineage>
</organism>
<evidence type="ECO:0000313" key="9">
    <source>
        <dbReference type="Proteomes" id="UP001165136"/>
    </source>
</evidence>
<dbReference type="Pfam" id="PF00441">
    <property type="entry name" value="Acyl-CoA_dh_1"/>
    <property type="match status" value="1"/>
</dbReference>
<comment type="cofactor">
    <cofactor evidence="1">
        <name>FAD</name>
        <dbReference type="ChEBI" id="CHEBI:57692"/>
    </cofactor>
</comment>
<dbReference type="Gene3D" id="1.20.140.10">
    <property type="entry name" value="Butyryl-CoA Dehydrogenase, subunit A, domain 3"/>
    <property type="match status" value="1"/>
</dbReference>
<dbReference type="InterPro" id="IPR037069">
    <property type="entry name" value="AcylCoA_DH/ox_N_sf"/>
</dbReference>
<dbReference type="AlphaFoldDB" id="A0A9W6R294"/>
<dbReference type="InterPro" id="IPR046373">
    <property type="entry name" value="Acyl-CoA_Oxase/DH_mid-dom_sf"/>
</dbReference>
<sequence length="356" mass="37535">MDFSLTEAQQELGTLTRRILGDKVRPETLGRHGEGGFDRALWQDLAKAGIVDAALPAPAGGGFGLLEQCAVLVEIGRTVAPLPYLPTITMAASALAEFGDGDLLERWLVPVLRGEKVLAVALPDAGAPCGFTAQRSSGNGWRVSGSQTAVSFGAFADGFLVPAETSDGVAVFAIESVETEILTQSTTDHADAALISAAEAPATLLGEPGAGIDEWLRLRGTTGLCALQLGVLDSALRSTAEYTRERKQFDRSLAAFQAVRQRLADAYVDVEAVRLTLWQAASLLADGRPAHEEVATAKYWAAEAGHRVAHTAVHLHGGVGIDVDYPLHRFFAAAKRIEFSLGGATAQLRALGELLA</sequence>
<dbReference type="Gene3D" id="2.40.110.10">
    <property type="entry name" value="Butyryl-CoA Dehydrogenase, subunit A, domain 2"/>
    <property type="match status" value="1"/>
</dbReference>
<protein>
    <submittedName>
        <fullName evidence="8">Acyl-CoA dehydrogenase</fullName>
    </submittedName>
</protein>
<feature type="domain" description="Acyl-CoA dehydrogenase/oxidase C-terminal" evidence="6">
    <location>
        <begin position="223"/>
        <end position="349"/>
    </location>
</feature>